<dbReference type="Proteomes" id="UP000019116">
    <property type="component" value="Chromosome 1A"/>
</dbReference>
<evidence type="ECO:0000256" key="1">
    <source>
        <dbReference type="SAM" id="MobiDB-lite"/>
    </source>
</evidence>
<proteinExistence type="predicted"/>
<feature type="compositionally biased region" description="Polar residues" evidence="1">
    <location>
        <begin position="38"/>
        <end position="58"/>
    </location>
</feature>
<keyword evidence="3" id="KW-1185">Reference proteome</keyword>
<evidence type="ECO:0000313" key="2">
    <source>
        <dbReference type="EnsemblPlants" id="TraesCS1A02G312200.1"/>
    </source>
</evidence>
<dbReference type="Gramene" id="TraesSTA1A03G00137560.1">
    <property type="protein sequence ID" value="TraesSTA1A03G00137560.1"/>
    <property type="gene ID" value="TraesSTA1A03G00137560"/>
</dbReference>
<dbReference type="OrthoDB" id="10628942at2759"/>
<feature type="region of interest" description="Disordered" evidence="1">
    <location>
        <begin position="36"/>
        <end position="59"/>
    </location>
</feature>
<dbReference type="OMA" id="MQFTVHA"/>
<dbReference type="Gramene" id="TraesCS1A02G312200.1">
    <property type="protein sequence ID" value="TraesCS1A02G312200.1"/>
    <property type="gene ID" value="TraesCS1A02G312200"/>
</dbReference>
<name>A0A3B5Y3V4_WHEAT</name>
<dbReference type="Gramene" id="TraesCLE_scaffold_001856_01G000500.1">
    <property type="protein sequence ID" value="TraesCLE_scaffold_001856_01G000500.1"/>
    <property type="gene ID" value="TraesCLE_scaffold_001856_01G000500"/>
</dbReference>
<dbReference type="Gramene" id="TraesSYM1A03G00140540.1">
    <property type="protein sequence ID" value="TraesSYM1A03G00140540.1"/>
    <property type="gene ID" value="TraesSYM1A03G00140540"/>
</dbReference>
<dbReference type="EnsemblPlants" id="TraesCS1A02G312200.1">
    <property type="protein sequence ID" value="TraesCS1A02G312200.1"/>
    <property type="gene ID" value="TraesCS1A02G312200"/>
</dbReference>
<accession>A0A3B5Y3V4</accession>
<dbReference type="Gramene" id="TraesROB_scaffold_007156_01G000200.1">
    <property type="protein sequence ID" value="TraesROB_scaffold_007156_01G000200.1"/>
    <property type="gene ID" value="TraesROB_scaffold_007156_01G000200"/>
</dbReference>
<protein>
    <submittedName>
        <fullName evidence="2">Uncharacterized protein</fullName>
    </submittedName>
</protein>
<dbReference type="Gramene" id="TraesJUL1A03G00136890.1">
    <property type="protein sequence ID" value="TraesJUL1A03G00136890.1"/>
    <property type="gene ID" value="TraesJUL1A03G00136890"/>
</dbReference>
<dbReference type="AlphaFoldDB" id="A0A3B5Y3V4"/>
<sequence>MAACSPSTSTPFPNKLGLRCFTFLVRLSNLAPMLAAASRTQQSTPNRSPPINETSGTSRRGDRLDVVAGVILLPLNAACLVGKHAVPVAELQPLSEEEGVPLMLDVVRLLGTPWGKGAVRRRGPCRGAPSEIRRDNFSSGSFSLTSFLWFPPFSIVDQHGHNYVIHSQPALQNYWYMQFTVHA</sequence>
<reference evidence="2" key="1">
    <citation type="submission" date="2018-08" db="EMBL/GenBank/DDBJ databases">
        <authorList>
            <person name="Rossello M."/>
        </authorList>
    </citation>
    <scope>NUCLEOTIDE SEQUENCE [LARGE SCALE GENOMIC DNA]</scope>
    <source>
        <strain evidence="2">cv. Chinese Spring</strain>
    </source>
</reference>
<dbReference type="Gramene" id="TraesCS1A03G0775300.1">
    <property type="protein sequence ID" value="TraesCS1A03G0775300.1.CDS"/>
    <property type="gene ID" value="TraesCS1A03G0775300"/>
</dbReference>
<organism evidence="2">
    <name type="scientific">Triticum aestivum</name>
    <name type="common">Wheat</name>
    <dbReference type="NCBI Taxonomy" id="4565"/>
    <lineage>
        <taxon>Eukaryota</taxon>
        <taxon>Viridiplantae</taxon>
        <taxon>Streptophyta</taxon>
        <taxon>Embryophyta</taxon>
        <taxon>Tracheophyta</taxon>
        <taxon>Spermatophyta</taxon>
        <taxon>Magnoliopsida</taxon>
        <taxon>Liliopsida</taxon>
        <taxon>Poales</taxon>
        <taxon>Poaceae</taxon>
        <taxon>BOP clade</taxon>
        <taxon>Pooideae</taxon>
        <taxon>Triticodae</taxon>
        <taxon>Triticeae</taxon>
        <taxon>Triticinae</taxon>
        <taxon>Triticum</taxon>
    </lineage>
</organism>
<dbReference type="Gramene" id="TraesJAG1A03G00136690.1">
    <property type="protein sequence ID" value="TraesJAG1A03G00136690.1"/>
    <property type="gene ID" value="TraesJAG1A03G00136690"/>
</dbReference>
<reference evidence="2" key="2">
    <citation type="submission" date="2018-10" db="UniProtKB">
        <authorList>
            <consortium name="EnsemblPlants"/>
        </authorList>
    </citation>
    <scope>IDENTIFICATION</scope>
</reference>
<evidence type="ECO:0000313" key="3">
    <source>
        <dbReference type="Proteomes" id="UP000019116"/>
    </source>
</evidence>